<dbReference type="PROSITE" id="PS50082">
    <property type="entry name" value="WD_REPEATS_2"/>
    <property type="match status" value="1"/>
</dbReference>
<proteinExistence type="predicted"/>
<keyword evidence="5" id="KW-1185">Reference proteome</keyword>
<dbReference type="PROSITE" id="PS50294">
    <property type="entry name" value="WD_REPEATS_REGION"/>
    <property type="match status" value="1"/>
</dbReference>
<reference evidence="4" key="1">
    <citation type="journal article" date="2020" name="Stud. Mycol.">
        <title>101 Dothideomycetes genomes: a test case for predicting lifestyles and emergence of pathogens.</title>
        <authorList>
            <person name="Haridas S."/>
            <person name="Albert R."/>
            <person name="Binder M."/>
            <person name="Bloem J."/>
            <person name="Labutti K."/>
            <person name="Salamov A."/>
            <person name="Andreopoulos B."/>
            <person name="Baker S."/>
            <person name="Barry K."/>
            <person name="Bills G."/>
            <person name="Bluhm B."/>
            <person name="Cannon C."/>
            <person name="Castanera R."/>
            <person name="Culley D."/>
            <person name="Daum C."/>
            <person name="Ezra D."/>
            <person name="Gonzalez J."/>
            <person name="Henrissat B."/>
            <person name="Kuo A."/>
            <person name="Liang C."/>
            <person name="Lipzen A."/>
            <person name="Lutzoni F."/>
            <person name="Magnuson J."/>
            <person name="Mondo S."/>
            <person name="Nolan M."/>
            <person name="Ohm R."/>
            <person name="Pangilinan J."/>
            <person name="Park H.-J."/>
            <person name="Ramirez L."/>
            <person name="Alfaro M."/>
            <person name="Sun H."/>
            <person name="Tritt A."/>
            <person name="Yoshinaga Y."/>
            <person name="Zwiers L.-H."/>
            <person name="Turgeon B."/>
            <person name="Goodwin S."/>
            <person name="Spatafora J."/>
            <person name="Crous P."/>
            <person name="Grigoriev I."/>
        </authorList>
    </citation>
    <scope>NUCLEOTIDE SEQUENCE</scope>
    <source>
        <strain evidence="4">CBS 207.26</strain>
    </source>
</reference>
<evidence type="ECO:0000313" key="5">
    <source>
        <dbReference type="Proteomes" id="UP000800200"/>
    </source>
</evidence>
<dbReference type="OrthoDB" id="3693109at2759"/>
<dbReference type="PANTHER" id="PTHR19848">
    <property type="entry name" value="WD40 REPEAT PROTEIN"/>
    <property type="match status" value="1"/>
</dbReference>
<protein>
    <submittedName>
        <fullName evidence="4">Uncharacterized protein</fullName>
    </submittedName>
</protein>
<dbReference type="InterPro" id="IPR015943">
    <property type="entry name" value="WD40/YVTN_repeat-like_dom_sf"/>
</dbReference>
<keyword evidence="2" id="KW-0677">Repeat</keyword>
<organism evidence="4 5">
    <name type="scientific">Zopfia rhizophila CBS 207.26</name>
    <dbReference type="NCBI Taxonomy" id="1314779"/>
    <lineage>
        <taxon>Eukaryota</taxon>
        <taxon>Fungi</taxon>
        <taxon>Dikarya</taxon>
        <taxon>Ascomycota</taxon>
        <taxon>Pezizomycotina</taxon>
        <taxon>Dothideomycetes</taxon>
        <taxon>Dothideomycetes incertae sedis</taxon>
        <taxon>Zopfiaceae</taxon>
        <taxon>Zopfia</taxon>
    </lineage>
</organism>
<evidence type="ECO:0000256" key="3">
    <source>
        <dbReference type="PROSITE-ProRule" id="PRU00221"/>
    </source>
</evidence>
<keyword evidence="1 3" id="KW-0853">WD repeat</keyword>
<feature type="repeat" description="WD" evidence="3">
    <location>
        <begin position="116"/>
        <end position="157"/>
    </location>
</feature>
<dbReference type="InterPro" id="IPR036322">
    <property type="entry name" value="WD40_repeat_dom_sf"/>
</dbReference>
<evidence type="ECO:0000256" key="1">
    <source>
        <dbReference type="ARBA" id="ARBA00022574"/>
    </source>
</evidence>
<evidence type="ECO:0000256" key="2">
    <source>
        <dbReference type="ARBA" id="ARBA00022737"/>
    </source>
</evidence>
<dbReference type="SUPFAM" id="SSF50978">
    <property type="entry name" value="WD40 repeat-like"/>
    <property type="match status" value="1"/>
</dbReference>
<gene>
    <name evidence="4" type="ORF">K469DRAFT_783821</name>
</gene>
<dbReference type="AlphaFoldDB" id="A0A6A6DZD7"/>
<dbReference type="EMBL" id="ML994639">
    <property type="protein sequence ID" value="KAF2184135.1"/>
    <property type="molecule type" value="Genomic_DNA"/>
</dbReference>
<dbReference type="Pfam" id="PF00400">
    <property type="entry name" value="WD40"/>
    <property type="match status" value="2"/>
</dbReference>
<dbReference type="Proteomes" id="UP000800200">
    <property type="component" value="Unassembled WGS sequence"/>
</dbReference>
<dbReference type="PANTHER" id="PTHR19848:SF8">
    <property type="entry name" value="F-BOX AND WD REPEAT DOMAIN CONTAINING 7"/>
    <property type="match status" value="1"/>
</dbReference>
<evidence type="ECO:0000313" key="4">
    <source>
        <dbReference type="EMBL" id="KAF2184135.1"/>
    </source>
</evidence>
<accession>A0A6A6DZD7</accession>
<dbReference type="Gene3D" id="2.130.10.10">
    <property type="entry name" value="YVTN repeat-like/Quinoprotein amine dehydrogenase"/>
    <property type="match status" value="1"/>
</dbReference>
<sequence>MMGIQFTSFSKSISFIWLEAMSLIREVCKGIYMIDSLQALTNSDKSAISSFLRNAKGFTLQFRLIIEVAPLQLYSSALIFSPEMSIIRKAFTDNIPGWISSLSKVEDDWDACRSTLEGHSGSVNAVAFSRDGQLVAFGSYDNTVRLWDAATGSCRSTLEGHPGWVTAIAFLPDGQYLKAGKGQIPLSLPFSSTSSSQEKKLPTIFVKTQWISYKEQDLLWIPSEYRPSCSAVYRNVICIGHSLGHVTFLKFHPEKIGIIKFCILYSNYKIGPGRHCHYVLSK</sequence>
<dbReference type="InterPro" id="IPR001680">
    <property type="entry name" value="WD40_rpt"/>
</dbReference>
<name>A0A6A6DZD7_9PEZI</name>
<dbReference type="SMART" id="SM00320">
    <property type="entry name" value="WD40"/>
    <property type="match status" value="2"/>
</dbReference>